<evidence type="ECO:0000313" key="1">
    <source>
        <dbReference type="EMBL" id="KMQ70938.1"/>
    </source>
</evidence>
<evidence type="ECO:0000313" key="2">
    <source>
        <dbReference type="Proteomes" id="UP000035900"/>
    </source>
</evidence>
<name>A0A0J7IXE0_9FLAO</name>
<dbReference type="PATRIC" id="fig|1304281.5.peg.2152"/>
<reference evidence="1 2" key="1">
    <citation type="journal article" date="2004" name="Int. J. Syst. Evol. Microbiol.">
        <title>Kaistella koreensis gen. nov., sp. nov., a novel member of the Chryseobacterium-Bergeyella-Riemerella branch.</title>
        <authorList>
            <person name="Kim M.K."/>
            <person name="Im W.T."/>
            <person name="Shin Y.K."/>
            <person name="Lim J.H."/>
            <person name="Kim S.H."/>
            <person name="Lee B.C."/>
            <person name="Park M.Y."/>
            <person name="Lee K.Y."/>
            <person name="Lee S.T."/>
        </authorList>
    </citation>
    <scope>NUCLEOTIDE SEQUENCE [LARGE SCALE GENOMIC DNA]</scope>
    <source>
        <strain evidence="1 2">CCUG 49689</strain>
    </source>
</reference>
<organism evidence="1 2">
    <name type="scientific">Chryseobacterium koreense CCUG 49689</name>
    <dbReference type="NCBI Taxonomy" id="1304281"/>
    <lineage>
        <taxon>Bacteria</taxon>
        <taxon>Pseudomonadati</taxon>
        <taxon>Bacteroidota</taxon>
        <taxon>Flavobacteriia</taxon>
        <taxon>Flavobacteriales</taxon>
        <taxon>Weeksellaceae</taxon>
        <taxon>Chryseobacterium group</taxon>
        <taxon>Chryseobacterium</taxon>
    </lineage>
</organism>
<dbReference type="EMBL" id="LFNG01000012">
    <property type="protein sequence ID" value="KMQ70938.1"/>
    <property type="molecule type" value="Genomic_DNA"/>
</dbReference>
<protein>
    <submittedName>
        <fullName evidence="1">Uncharacterized protein</fullName>
    </submittedName>
</protein>
<sequence>MISTFIIQKIVCKYREFEGKIQIVPIYCKDILLPQSQPNFERSEEVPTVQVTAYIFRNLF</sequence>
<dbReference type="Proteomes" id="UP000035900">
    <property type="component" value="Unassembled WGS sequence"/>
</dbReference>
<accession>A0A0J7IXE0</accession>
<proteinExistence type="predicted"/>
<comment type="caution">
    <text evidence="1">The sequence shown here is derived from an EMBL/GenBank/DDBJ whole genome shotgun (WGS) entry which is preliminary data.</text>
</comment>
<dbReference type="STRING" id="1304281.ACM44_10000"/>
<keyword evidence="2" id="KW-1185">Reference proteome</keyword>
<dbReference type="AlphaFoldDB" id="A0A0J7IXE0"/>
<gene>
    <name evidence="1" type="ORF">ACM44_10000</name>
</gene>